<reference evidence="1 2" key="1">
    <citation type="journal article" date="2019" name="Commun. Biol.">
        <title>The bagworm genome reveals a unique fibroin gene that provides high tensile strength.</title>
        <authorList>
            <person name="Kono N."/>
            <person name="Nakamura H."/>
            <person name="Ohtoshi R."/>
            <person name="Tomita M."/>
            <person name="Numata K."/>
            <person name="Arakawa K."/>
        </authorList>
    </citation>
    <scope>NUCLEOTIDE SEQUENCE [LARGE SCALE GENOMIC DNA]</scope>
</reference>
<comment type="caution">
    <text evidence="1">The sequence shown here is derived from an EMBL/GenBank/DDBJ whole genome shotgun (WGS) entry which is preliminary data.</text>
</comment>
<keyword evidence="2" id="KW-1185">Reference proteome</keyword>
<gene>
    <name evidence="1" type="ORF">EVAR_45326_1</name>
</gene>
<organism evidence="1 2">
    <name type="scientific">Eumeta variegata</name>
    <name type="common">Bagworm moth</name>
    <name type="synonym">Eumeta japonica</name>
    <dbReference type="NCBI Taxonomy" id="151549"/>
    <lineage>
        <taxon>Eukaryota</taxon>
        <taxon>Metazoa</taxon>
        <taxon>Ecdysozoa</taxon>
        <taxon>Arthropoda</taxon>
        <taxon>Hexapoda</taxon>
        <taxon>Insecta</taxon>
        <taxon>Pterygota</taxon>
        <taxon>Neoptera</taxon>
        <taxon>Endopterygota</taxon>
        <taxon>Lepidoptera</taxon>
        <taxon>Glossata</taxon>
        <taxon>Ditrysia</taxon>
        <taxon>Tineoidea</taxon>
        <taxon>Psychidae</taxon>
        <taxon>Oiketicinae</taxon>
        <taxon>Eumeta</taxon>
    </lineage>
</organism>
<evidence type="ECO:0000313" key="1">
    <source>
        <dbReference type="EMBL" id="GBP64278.1"/>
    </source>
</evidence>
<dbReference type="EMBL" id="BGZK01000893">
    <property type="protein sequence ID" value="GBP64278.1"/>
    <property type="molecule type" value="Genomic_DNA"/>
</dbReference>
<proteinExistence type="predicted"/>
<name>A0A4C1XLF0_EUMVA</name>
<sequence>MAHSLLNHPIPAPSDALFLLKRLRQGTGDSSEISIVVRVWDEAGSSVRVCRTVVSELVVVSDLILYSLQTSAAALPAWT</sequence>
<dbReference type="Proteomes" id="UP000299102">
    <property type="component" value="Unassembled WGS sequence"/>
</dbReference>
<accession>A0A4C1XLF0</accession>
<protein>
    <submittedName>
        <fullName evidence="1">Uncharacterized protein</fullName>
    </submittedName>
</protein>
<evidence type="ECO:0000313" key="2">
    <source>
        <dbReference type="Proteomes" id="UP000299102"/>
    </source>
</evidence>
<dbReference type="AlphaFoldDB" id="A0A4C1XLF0"/>